<evidence type="ECO:0000313" key="2">
    <source>
        <dbReference type="EMBL" id="OGM01097.1"/>
    </source>
</evidence>
<feature type="transmembrane region" description="Helical" evidence="1">
    <location>
        <begin position="45"/>
        <end position="63"/>
    </location>
</feature>
<feature type="transmembrane region" description="Helical" evidence="1">
    <location>
        <begin position="219"/>
        <end position="238"/>
    </location>
</feature>
<reference evidence="2 3" key="1">
    <citation type="journal article" date="2016" name="Nat. Commun.">
        <title>Thousands of microbial genomes shed light on interconnected biogeochemical processes in an aquifer system.</title>
        <authorList>
            <person name="Anantharaman K."/>
            <person name="Brown C.T."/>
            <person name="Hug L.A."/>
            <person name="Sharon I."/>
            <person name="Castelle C.J."/>
            <person name="Probst A.J."/>
            <person name="Thomas B.C."/>
            <person name="Singh A."/>
            <person name="Wilkins M.J."/>
            <person name="Karaoz U."/>
            <person name="Brodie E.L."/>
            <person name="Williams K.H."/>
            <person name="Hubbard S.S."/>
            <person name="Banfield J.F."/>
        </authorList>
    </citation>
    <scope>NUCLEOTIDE SEQUENCE [LARGE SCALE GENOMIC DNA]</scope>
</reference>
<feature type="transmembrane region" description="Helical" evidence="1">
    <location>
        <begin position="167"/>
        <end position="189"/>
    </location>
</feature>
<feature type="transmembrane region" description="Helical" evidence="1">
    <location>
        <begin position="21"/>
        <end position="39"/>
    </location>
</feature>
<keyword evidence="1" id="KW-0812">Transmembrane</keyword>
<dbReference type="STRING" id="1802424.A2480_02925"/>
<dbReference type="AlphaFoldDB" id="A0A1F7WEY3"/>
<keyword evidence="1" id="KW-0472">Membrane</keyword>
<dbReference type="EMBL" id="MGFG01000017">
    <property type="protein sequence ID" value="OGM01097.1"/>
    <property type="molecule type" value="Genomic_DNA"/>
</dbReference>
<comment type="caution">
    <text evidence="2">The sequence shown here is derived from an EMBL/GenBank/DDBJ whole genome shotgun (WGS) entry which is preliminary data.</text>
</comment>
<gene>
    <name evidence="2" type="ORF">A2480_02925</name>
</gene>
<feature type="transmembrane region" description="Helical" evidence="1">
    <location>
        <begin position="387"/>
        <end position="406"/>
    </location>
</feature>
<accession>A0A1F7WEY3</accession>
<dbReference type="InterPro" id="IPR025291">
    <property type="entry name" value="DUF4153"/>
</dbReference>
<feature type="transmembrane region" description="Helical" evidence="1">
    <location>
        <begin position="99"/>
        <end position="120"/>
    </location>
</feature>
<feature type="transmembrane region" description="Helical" evidence="1">
    <location>
        <begin position="359"/>
        <end position="380"/>
    </location>
</feature>
<organism evidence="2 3">
    <name type="scientific">Candidatus Uhrbacteria bacterium RIFOXYC2_FULL_47_19</name>
    <dbReference type="NCBI Taxonomy" id="1802424"/>
    <lineage>
        <taxon>Bacteria</taxon>
        <taxon>Candidatus Uhriibacteriota</taxon>
    </lineage>
</organism>
<proteinExistence type="predicted"/>
<evidence type="ECO:0000256" key="1">
    <source>
        <dbReference type="SAM" id="Phobius"/>
    </source>
</evidence>
<sequence length="512" mass="58520">MALFGLAGPRSEVDRLTGIKILWSLGASTLWVLLVWGFWRSGPDALGLNAFLYMAAMASLFVWSLHRQGVEVRSCLFWLIPWGLTALSFLVYYNPFLKMTSLLVLLVSSAIFYNYSLLAVRRSLQWTPSLVIRLTGRGLSFLFFIWKSIRLHGQFVSLRGAGRNSTLWRVIIGVVILVALALFIVLPLLSSADPTFASSVRSITDWFTELISSSPFRRALFGALLSVLTLAALLAWNSPSEMQEGKEKPIDSIVVGIVLGGVLALYLLFLGIQFQKLWVGRLPFEFADAVYFVKSGFWQLLLLSVLNVAIYILAYRRTVSVVQKILAVFTVASLLLLCSAAWRMGLYVIYYGFSYEKFFAVYTVIYCAILFVWLVSRLFVNRRSDVIKFMVVLFIWMYALLTLLPVEQFILRTNVALSQLQDSHVRLAELTMLSPDVLDQVREYQKEDKLKEVNMERFFLSSPTNDPTLLERDMNYAAEGWDRWIERQEDVISSKAWYETNVMDWLMVSDRN</sequence>
<name>A0A1F7WEY3_9BACT</name>
<feature type="transmembrane region" description="Helical" evidence="1">
    <location>
        <begin position="325"/>
        <end position="353"/>
    </location>
</feature>
<keyword evidence="1" id="KW-1133">Transmembrane helix</keyword>
<protein>
    <submittedName>
        <fullName evidence="2">Uncharacterized protein</fullName>
    </submittedName>
</protein>
<dbReference type="Proteomes" id="UP000176988">
    <property type="component" value="Unassembled WGS sequence"/>
</dbReference>
<feature type="transmembrane region" description="Helical" evidence="1">
    <location>
        <begin position="250"/>
        <end position="269"/>
    </location>
</feature>
<feature type="transmembrane region" description="Helical" evidence="1">
    <location>
        <begin position="289"/>
        <end position="313"/>
    </location>
</feature>
<evidence type="ECO:0000313" key="3">
    <source>
        <dbReference type="Proteomes" id="UP000176988"/>
    </source>
</evidence>
<feature type="transmembrane region" description="Helical" evidence="1">
    <location>
        <begin position="75"/>
        <end position="93"/>
    </location>
</feature>
<dbReference type="Pfam" id="PF13687">
    <property type="entry name" value="DUF4153"/>
    <property type="match status" value="1"/>
</dbReference>